<evidence type="ECO:0000313" key="2">
    <source>
        <dbReference type="Proteomes" id="UP001642464"/>
    </source>
</evidence>
<name>A0ABP0N1G6_9DINO</name>
<sequence length="50" mass="5481">RRWDLVQSIAELTSHGFRSLRCSLATVAGKKSLREEVVVPGNPQSTGKSK</sequence>
<comment type="caution">
    <text evidence="1">The sequence shown here is derived from an EMBL/GenBank/DDBJ whole genome shotgun (WGS) entry which is preliminary data.</text>
</comment>
<accession>A0ABP0N1G6</accession>
<proteinExistence type="predicted"/>
<feature type="non-terminal residue" evidence="1">
    <location>
        <position position="1"/>
    </location>
</feature>
<evidence type="ECO:0000313" key="1">
    <source>
        <dbReference type="EMBL" id="CAK9057278.1"/>
    </source>
</evidence>
<dbReference type="Proteomes" id="UP001642464">
    <property type="component" value="Unassembled WGS sequence"/>
</dbReference>
<feature type="non-terminal residue" evidence="1">
    <location>
        <position position="50"/>
    </location>
</feature>
<dbReference type="EMBL" id="CAXAMM010025581">
    <property type="protein sequence ID" value="CAK9057278.1"/>
    <property type="molecule type" value="Genomic_DNA"/>
</dbReference>
<organism evidence="1 2">
    <name type="scientific">Durusdinium trenchii</name>
    <dbReference type="NCBI Taxonomy" id="1381693"/>
    <lineage>
        <taxon>Eukaryota</taxon>
        <taxon>Sar</taxon>
        <taxon>Alveolata</taxon>
        <taxon>Dinophyceae</taxon>
        <taxon>Suessiales</taxon>
        <taxon>Symbiodiniaceae</taxon>
        <taxon>Durusdinium</taxon>
    </lineage>
</organism>
<gene>
    <name evidence="1" type="ORF">SCF082_LOCUS30767</name>
</gene>
<reference evidence="1 2" key="1">
    <citation type="submission" date="2024-02" db="EMBL/GenBank/DDBJ databases">
        <authorList>
            <person name="Chen Y."/>
            <person name="Shah S."/>
            <person name="Dougan E. K."/>
            <person name="Thang M."/>
            <person name="Chan C."/>
        </authorList>
    </citation>
    <scope>NUCLEOTIDE SEQUENCE [LARGE SCALE GENOMIC DNA]</scope>
</reference>
<protein>
    <submittedName>
        <fullName evidence="1">Uncharacterized protein</fullName>
    </submittedName>
</protein>
<keyword evidence="2" id="KW-1185">Reference proteome</keyword>